<evidence type="ECO:0000256" key="5">
    <source>
        <dbReference type="ARBA" id="ARBA00022827"/>
    </source>
</evidence>
<evidence type="ECO:0000256" key="9">
    <source>
        <dbReference type="RuleBase" id="RU003862"/>
    </source>
</evidence>
<keyword evidence="11" id="KW-1185">Reference proteome</keyword>
<dbReference type="GO" id="GO:0071949">
    <property type="term" value="F:FAD binding"/>
    <property type="evidence" value="ECO:0007669"/>
    <property type="project" value="TreeGrafter"/>
</dbReference>
<comment type="pathway">
    <text evidence="7">Amino-acid biosynthesis; L-methionine biosynthesis via de novo pathway.</text>
</comment>
<accession>A0A1Y6CFL2</accession>
<evidence type="ECO:0000256" key="3">
    <source>
        <dbReference type="ARBA" id="ARBA00006743"/>
    </source>
</evidence>
<sequence>MSIPFSIELYPPTSPQSAGQLERALPRLAALGPECFSITYGAGGCTRERTLDLVGQLHQAGHTVAPHLSGVGAERAEVAALCAHYRHLGVRRLFVLRGDTPSGMGSRGDFAYASDLVRFIRERSGDDFRIEVAAYPEVHPQAKSPAADLAALRAKQEAGADAAVTQYFFNTDAFLYLRDSCHAAGITLPLVPGVLPLTRFRSTAQRAEARGIEMPRWIYRKMESLADDTAAVRAFGLDVTARQCERLIAEGVPALHFFSLNQIDAIETLHARLGLARSAGVTASPPN</sequence>
<keyword evidence="4 9" id="KW-0285">Flavoprotein</keyword>
<evidence type="ECO:0000313" key="10">
    <source>
        <dbReference type="EMBL" id="SMF58503.1"/>
    </source>
</evidence>
<dbReference type="PANTHER" id="PTHR45754:SF3">
    <property type="entry name" value="METHYLENETETRAHYDROFOLATE REDUCTASE (NADPH)"/>
    <property type="match status" value="1"/>
</dbReference>
<dbReference type="GO" id="GO:0106312">
    <property type="term" value="F:methylenetetrahydrofolate reductase (NADH) activity"/>
    <property type="evidence" value="ECO:0007669"/>
    <property type="project" value="UniProtKB-EC"/>
</dbReference>
<dbReference type="CDD" id="cd00537">
    <property type="entry name" value="MTHFR"/>
    <property type="match status" value="1"/>
</dbReference>
<gene>
    <name evidence="10" type="ORF">SAMN02745746_04070</name>
</gene>
<protein>
    <recommendedName>
        <fullName evidence="9">Methylenetetrahydrofolate reductase</fullName>
    </recommendedName>
</protein>
<evidence type="ECO:0000313" key="11">
    <source>
        <dbReference type="Proteomes" id="UP000192920"/>
    </source>
</evidence>
<evidence type="ECO:0000256" key="8">
    <source>
        <dbReference type="ARBA" id="ARBA00048628"/>
    </source>
</evidence>
<dbReference type="Proteomes" id="UP000192920">
    <property type="component" value="Unassembled WGS sequence"/>
</dbReference>
<dbReference type="GO" id="GO:0005829">
    <property type="term" value="C:cytosol"/>
    <property type="evidence" value="ECO:0007669"/>
    <property type="project" value="TreeGrafter"/>
</dbReference>
<keyword evidence="5 9" id="KW-0274">FAD</keyword>
<dbReference type="AlphaFoldDB" id="A0A1Y6CFL2"/>
<comment type="similarity">
    <text evidence="3 9">Belongs to the methylenetetrahydrofolate reductase family.</text>
</comment>
<dbReference type="InterPro" id="IPR029041">
    <property type="entry name" value="FAD-linked_oxidoreductase-like"/>
</dbReference>
<dbReference type="SUPFAM" id="SSF51730">
    <property type="entry name" value="FAD-linked oxidoreductase"/>
    <property type="match status" value="1"/>
</dbReference>
<dbReference type="Pfam" id="PF02219">
    <property type="entry name" value="MTHFR"/>
    <property type="match status" value="1"/>
</dbReference>
<dbReference type="Gene3D" id="3.20.20.220">
    <property type="match status" value="1"/>
</dbReference>
<dbReference type="InterPro" id="IPR003171">
    <property type="entry name" value="Mehydrof_redctse-like"/>
</dbReference>
<proteinExistence type="inferred from homology"/>
<dbReference type="STRING" id="1123014.SAMN02745746_04070"/>
<evidence type="ECO:0000256" key="1">
    <source>
        <dbReference type="ARBA" id="ARBA00001974"/>
    </source>
</evidence>
<dbReference type="GO" id="GO:0035999">
    <property type="term" value="P:tetrahydrofolate interconversion"/>
    <property type="evidence" value="ECO:0007669"/>
    <property type="project" value="UniProtKB-UniPathway"/>
</dbReference>
<keyword evidence="6 9" id="KW-0560">Oxidoreductase</keyword>
<comment type="cofactor">
    <cofactor evidence="1 9">
        <name>FAD</name>
        <dbReference type="ChEBI" id="CHEBI:57692"/>
    </cofactor>
</comment>
<dbReference type="RefSeq" id="WP_085277992.1">
    <property type="nucleotide sequence ID" value="NZ_FXAG01000041.1"/>
</dbReference>
<dbReference type="PANTHER" id="PTHR45754">
    <property type="entry name" value="METHYLENETETRAHYDROFOLATE REDUCTASE"/>
    <property type="match status" value="1"/>
</dbReference>
<evidence type="ECO:0000256" key="6">
    <source>
        <dbReference type="ARBA" id="ARBA00023002"/>
    </source>
</evidence>
<dbReference type="EMBL" id="FXAG01000041">
    <property type="protein sequence ID" value="SMF58503.1"/>
    <property type="molecule type" value="Genomic_DNA"/>
</dbReference>
<dbReference type="UniPathway" id="UPA00193"/>
<comment type="pathway">
    <text evidence="2 9">One-carbon metabolism; tetrahydrofolate interconversion.</text>
</comment>
<reference evidence="11" key="1">
    <citation type="submission" date="2017-04" db="EMBL/GenBank/DDBJ databases">
        <authorList>
            <person name="Varghese N."/>
            <person name="Submissions S."/>
        </authorList>
    </citation>
    <scope>NUCLEOTIDE SEQUENCE [LARGE SCALE GENOMIC DNA]</scope>
    <source>
        <strain evidence="11">DSM 22618</strain>
    </source>
</reference>
<comment type="catalytic activity">
    <reaction evidence="8">
        <text>(6S)-5-methyl-5,6,7,8-tetrahydrofolate + NAD(+) = (6R)-5,10-methylene-5,6,7,8-tetrahydrofolate + NADH + H(+)</text>
        <dbReference type="Rhea" id="RHEA:19821"/>
        <dbReference type="ChEBI" id="CHEBI:15378"/>
        <dbReference type="ChEBI" id="CHEBI:15636"/>
        <dbReference type="ChEBI" id="CHEBI:18608"/>
        <dbReference type="ChEBI" id="CHEBI:57540"/>
        <dbReference type="ChEBI" id="CHEBI:57945"/>
        <dbReference type="EC" id="1.5.1.54"/>
    </reaction>
    <physiologicalReaction direction="right-to-left" evidence="8">
        <dbReference type="Rhea" id="RHEA:19823"/>
    </physiologicalReaction>
</comment>
<organism evidence="10 11">
    <name type="scientific">Pseudogulbenkiania subflava DSM 22618</name>
    <dbReference type="NCBI Taxonomy" id="1123014"/>
    <lineage>
        <taxon>Bacteria</taxon>
        <taxon>Pseudomonadati</taxon>
        <taxon>Pseudomonadota</taxon>
        <taxon>Betaproteobacteria</taxon>
        <taxon>Neisseriales</taxon>
        <taxon>Chromobacteriaceae</taxon>
        <taxon>Pseudogulbenkiania</taxon>
    </lineage>
</organism>
<evidence type="ECO:0000256" key="2">
    <source>
        <dbReference type="ARBA" id="ARBA00004777"/>
    </source>
</evidence>
<evidence type="ECO:0000256" key="4">
    <source>
        <dbReference type="ARBA" id="ARBA00022630"/>
    </source>
</evidence>
<name>A0A1Y6CFL2_9NEIS</name>
<dbReference type="GO" id="GO:0009086">
    <property type="term" value="P:methionine biosynthetic process"/>
    <property type="evidence" value="ECO:0007669"/>
    <property type="project" value="TreeGrafter"/>
</dbReference>
<evidence type="ECO:0000256" key="7">
    <source>
        <dbReference type="ARBA" id="ARBA00034478"/>
    </source>
</evidence>